<sequence>MAIVDKSNFQVITYNKNAMTLFDHNPKLVPNLNKHETITVDTDINTLFTPFSMGLFGINVGIVINLEPTTQTEDPTLSIAWVVQSKKLMVCTTSRAQLASQLSKRHRLLIQTPFCDILTAIVIHQNSRIVDFMRYDSAALFYQGKYYPVHVSTGLNMSSLTEVGYPGAAFLGDAVCGMVAAYTASREFLFWLQSHVAKEIKWGAFELRDTYILSFTIQPVSTKYWLKGETTGFNKLHESGVNKPKANSSFIPVKDLAFWHFKEATWNDHLACHPMTDVDTTSTQAILLNNTCPLGGQPKVLLSSGEVECDLLFLVRIDEALNAGYLNGQPY</sequence>
<evidence type="ECO:0000313" key="2">
    <source>
        <dbReference type="EMBL" id="DAD27045.1"/>
    </source>
</evidence>
<reference evidence="2 3" key="1">
    <citation type="journal article" date="2020" name="Mol. Biol. Evol.">
        <title>Distinct Expression and Methylation Patterns for Genes with Different Fates following a Single Whole-Genome Duplication in Flowering Plants.</title>
        <authorList>
            <person name="Shi T."/>
            <person name="Rahmani R.S."/>
            <person name="Gugger P.F."/>
            <person name="Wang M."/>
            <person name="Li H."/>
            <person name="Zhang Y."/>
            <person name="Li Z."/>
            <person name="Wang Q."/>
            <person name="Van de Peer Y."/>
            <person name="Marchal K."/>
            <person name="Chen J."/>
        </authorList>
    </citation>
    <scope>NUCLEOTIDE SEQUENCE [LARGE SCALE GENOMIC DNA]</scope>
    <source>
        <tissue evidence="2">Leaf</tissue>
    </source>
</reference>
<organism evidence="2 3">
    <name type="scientific">Nelumbo nucifera</name>
    <name type="common">Sacred lotus</name>
    <dbReference type="NCBI Taxonomy" id="4432"/>
    <lineage>
        <taxon>Eukaryota</taxon>
        <taxon>Viridiplantae</taxon>
        <taxon>Streptophyta</taxon>
        <taxon>Embryophyta</taxon>
        <taxon>Tracheophyta</taxon>
        <taxon>Spermatophyta</taxon>
        <taxon>Magnoliopsida</taxon>
        <taxon>Proteales</taxon>
        <taxon>Nelumbonaceae</taxon>
        <taxon>Nelumbo</taxon>
    </lineage>
</organism>
<dbReference type="Gene3D" id="3.30.450.270">
    <property type="match status" value="1"/>
</dbReference>
<evidence type="ECO:0000259" key="1">
    <source>
        <dbReference type="Pfam" id="PF00360"/>
    </source>
</evidence>
<dbReference type="Proteomes" id="UP000607653">
    <property type="component" value="Unassembled WGS sequence"/>
</dbReference>
<dbReference type="InterPro" id="IPR013515">
    <property type="entry name" value="Phytochrome_cen-reg"/>
</dbReference>
<evidence type="ECO:0000313" key="3">
    <source>
        <dbReference type="Proteomes" id="UP000607653"/>
    </source>
</evidence>
<dbReference type="AlphaFoldDB" id="A0A822Y7P3"/>
<dbReference type="Pfam" id="PF00360">
    <property type="entry name" value="PHY"/>
    <property type="match status" value="1"/>
</dbReference>
<keyword evidence="3" id="KW-1185">Reference proteome</keyword>
<accession>A0A822Y7P3</accession>
<protein>
    <recommendedName>
        <fullName evidence="1">Phytochrome central region domain-containing protein</fullName>
    </recommendedName>
</protein>
<dbReference type="GO" id="GO:0006355">
    <property type="term" value="P:regulation of DNA-templated transcription"/>
    <property type="evidence" value="ECO:0007669"/>
    <property type="project" value="InterPro"/>
</dbReference>
<comment type="caution">
    <text evidence="2">The sequence shown here is derived from an EMBL/GenBank/DDBJ whole genome shotgun (WGS) entry which is preliminary data.</text>
</comment>
<proteinExistence type="predicted"/>
<dbReference type="GO" id="GO:0009584">
    <property type="term" value="P:detection of visible light"/>
    <property type="evidence" value="ECO:0007669"/>
    <property type="project" value="InterPro"/>
</dbReference>
<gene>
    <name evidence="2" type="ORF">HUJ06_028513</name>
</gene>
<dbReference type="SUPFAM" id="SSF55781">
    <property type="entry name" value="GAF domain-like"/>
    <property type="match status" value="1"/>
</dbReference>
<feature type="domain" description="Phytochrome central region" evidence="1">
    <location>
        <begin position="152"/>
        <end position="203"/>
    </location>
</feature>
<name>A0A822Y7P3_NELNU</name>
<dbReference type="EMBL" id="DUZY01000002">
    <property type="protein sequence ID" value="DAD27045.1"/>
    <property type="molecule type" value="Genomic_DNA"/>
</dbReference>
<dbReference type="InterPro" id="IPR043150">
    <property type="entry name" value="Phytochrome_PHY_sf"/>
</dbReference>